<evidence type="ECO:0000313" key="2">
    <source>
        <dbReference type="EMBL" id="KAF5924915.1"/>
    </source>
</evidence>
<feature type="region of interest" description="Disordered" evidence="1">
    <location>
        <begin position="35"/>
        <end position="58"/>
    </location>
</feature>
<sequence length="89" mass="9434">MAAQDATPGSQSEESNALDLPSTCDIRDYVLQRPGQEPNSEAFSSVEAFSTPCSSEVDPENNNVGLLCVIAFPGTVTKVICTLKKVNAE</sequence>
<dbReference type="GO" id="GO:0045830">
    <property type="term" value="P:positive regulation of isotype switching"/>
    <property type="evidence" value="ECO:0007669"/>
    <property type="project" value="TreeGrafter"/>
</dbReference>
<dbReference type="AlphaFoldDB" id="A0A7J7FA58"/>
<dbReference type="InterPro" id="IPR027821">
    <property type="entry name" value="SHLD1"/>
</dbReference>
<dbReference type="PANTHER" id="PTHR36863:SF1">
    <property type="entry name" value="SHIELDIN COMPLEX SUBUNIT 1"/>
    <property type="match status" value="1"/>
</dbReference>
<organism evidence="2 3">
    <name type="scientific">Diceros bicornis minor</name>
    <name type="common">South-central black rhinoceros</name>
    <dbReference type="NCBI Taxonomy" id="77932"/>
    <lineage>
        <taxon>Eukaryota</taxon>
        <taxon>Metazoa</taxon>
        <taxon>Chordata</taxon>
        <taxon>Craniata</taxon>
        <taxon>Vertebrata</taxon>
        <taxon>Euteleostomi</taxon>
        <taxon>Mammalia</taxon>
        <taxon>Eutheria</taxon>
        <taxon>Laurasiatheria</taxon>
        <taxon>Perissodactyla</taxon>
        <taxon>Rhinocerotidae</taxon>
        <taxon>Diceros</taxon>
    </lineage>
</organism>
<comment type="caution">
    <text evidence="2">The sequence shown here is derived from an EMBL/GenBank/DDBJ whole genome shotgun (WGS) entry which is preliminary data.</text>
</comment>
<dbReference type="GO" id="GO:2001034">
    <property type="term" value="P:positive regulation of double-strand break repair via nonhomologous end joining"/>
    <property type="evidence" value="ECO:0007669"/>
    <property type="project" value="TreeGrafter"/>
</dbReference>
<dbReference type="Proteomes" id="UP000551758">
    <property type="component" value="Unassembled WGS sequence"/>
</dbReference>
<dbReference type="EMBL" id="JACDTQ010000823">
    <property type="protein sequence ID" value="KAF5924915.1"/>
    <property type="molecule type" value="Genomic_DNA"/>
</dbReference>
<evidence type="ECO:0000256" key="1">
    <source>
        <dbReference type="SAM" id="MobiDB-lite"/>
    </source>
</evidence>
<dbReference type="GO" id="GO:0035861">
    <property type="term" value="C:site of double-strand break"/>
    <property type="evidence" value="ECO:0007669"/>
    <property type="project" value="TreeGrafter"/>
</dbReference>
<protein>
    <submittedName>
        <fullName evidence="2">Uncharacterized protein</fullName>
    </submittedName>
</protein>
<name>A0A7J7FA58_DICBM</name>
<dbReference type="PANTHER" id="PTHR36863">
    <property type="entry name" value="SHIELDIN COMPLEX SUBUNIT 1"/>
    <property type="match status" value="1"/>
</dbReference>
<reference evidence="2 3" key="1">
    <citation type="journal article" date="2020" name="Mol. Biol. Evol.">
        <title>Interspecific Gene Flow and the Evolution of Specialization in Black and White Rhinoceros.</title>
        <authorList>
            <person name="Moodley Y."/>
            <person name="Westbury M.V."/>
            <person name="Russo I.M."/>
            <person name="Gopalakrishnan S."/>
            <person name="Rakotoarivelo A."/>
            <person name="Olsen R.A."/>
            <person name="Prost S."/>
            <person name="Tunstall T."/>
            <person name="Ryder O.A."/>
            <person name="Dalen L."/>
            <person name="Bruford M.W."/>
        </authorList>
    </citation>
    <scope>NUCLEOTIDE SEQUENCE [LARGE SCALE GENOMIC DNA]</scope>
    <source>
        <strain evidence="2">SBR-YM</strain>
        <tissue evidence="2">Skin</tissue>
    </source>
</reference>
<gene>
    <name evidence="2" type="ORF">HPG69_008589</name>
</gene>
<keyword evidence="3" id="KW-1185">Reference proteome</keyword>
<dbReference type="GO" id="GO:2000042">
    <property type="term" value="P:negative regulation of double-strand break repair via homologous recombination"/>
    <property type="evidence" value="ECO:0007669"/>
    <property type="project" value="TreeGrafter"/>
</dbReference>
<proteinExistence type="predicted"/>
<feature type="region of interest" description="Disordered" evidence="1">
    <location>
        <begin position="1"/>
        <end position="21"/>
    </location>
</feature>
<evidence type="ECO:0000313" key="3">
    <source>
        <dbReference type="Proteomes" id="UP000551758"/>
    </source>
</evidence>
<accession>A0A7J7FA58</accession>
<feature type="compositionally biased region" description="Polar residues" evidence="1">
    <location>
        <begin position="37"/>
        <end position="58"/>
    </location>
</feature>